<name>A0A512ISG4_9HYPH</name>
<dbReference type="RefSeq" id="WP_147080104.1">
    <property type="nucleotide sequence ID" value="NZ_BJZT01000032.1"/>
</dbReference>
<comment type="similarity">
    <text evidence="1">Belongs to the myoviridae tail sheath protein family.</text>
</comment>
<feature type="domain" description="Tail sheath protein C-terminal" evidence="2">
    <location>
        <begin position="396"/>
        <end position="493"/>
    </location>
</feature>
<proteinExistence type="inferred from homology"/>
<reference evidence="3 4" key="1">
    <citation type="submission" date="2019-07" db="EMBL/GenBank/DDBJ databases">
        <title>Whole genome shotgun sequence of Methylobacterium haplocladii NBRC 107714.</title>
        <authorList>
            <person name="Hosoyama A."/>
            <person name="Uohara A."/>
            <person name="Ohji S."/>
            <person name="Ichikawa N."/>
        </authorList>
    </citation>
    <scope>NUCLEOTIDE SEQUENCE [LARGE SCALE GENOMIC DNA]</scope>
    <source>
        <strain evidence="3 4">NBRC 107714</strain>
    </source>
</reference>
<evidence type="ECO:0000256" key="1">
    <source>
        <dbReference type="ARBA" id="ARBA00008005"/>
    </source>
</evidence>
<gene>
    <name evidence="3" type="ORF">MHA02_30340</name>
</gene>
<dbReference type="InterPro" id="IPR020287">
    <property type="entry name" value="Tail_sheath_C"/>
</dbReference>
<comment type="caution">
    <text evidence="3">The sequence shown here is derived from an EMBL/GenBank/DDBJ whole genome shotgun (WGS) entry which is preliminary data.</text>
</comment>
<keyword evidence="4" id="KW-1185">Reference proteome</keyword>
<organism evidence="3 4">
    <name type="scientific">Methylobacterium haplocladii</name>
    <dbReference type="NCBI Taxonomy" id="1176176"/>
    <lineage>
        <taxon>Bacteria</taxon>
        <taxon>Pseudomonadati</taxon>
        <taxon>Pseudomonadota</taxon>
        <taxon>Alphaproteobacteria</taxon>
        <taxon>Hyphomicrobiales</taxon>
        <taxon>Methylobacteriaceae</taxon>
        <taxon>Methylobacterium</taxon>
    </lineage>
</organism>
<dbReference type="Proteomes" id="UP000321258">
    <property type="component" value="Unassembled WGS sequence"/>
</dbReference>
<dbReference type="Pfam" id="PF17482">
    <property type="entry name" value="Phage_sheath_1C"/>
    <property type="match status" value="1"/>
</dbReference>
<protein>
    <recommendedName>
        <fullName evidence="2">Tail sheath protein C-terminal domain-containing protein</fullName>
    </recommendedName>
</protein>
<dbReference type="EMBL" id="BJZT01000032">
    <property type="protein sequence ID" value="GEP00647.1"/>
    <property type="molecule type" value="Genomic_DNA"/>
</dbReference>
<dbReference type="Gene3D" id="3.40.50.11780">
    <property type="match status" value="1"/>
</dbReference>
<evidence type="ECO:0000313" key="4">
    <source>
        <dbReference type="Proteomes" id="UP000321258"/>
    </source>
</evidence>
<dbReference type="OrthoDB" id="8146758at2"/>
<sequence length="522" mass="53954">MAIFSAGQLNTTALVTPGLYISIVEPQLLLLNGVPTNIGGLIGTAIWGPVGRAVLVSDPSGFKPNFGPAQNRKYDMGTFVSVGSKQGAAGAYACVRVTDGTDLAATATVQTNCLTLTARYTGTGGNQISFLVTSGSAPGTLRAIVALPFLGSEAFDNLPATGAAFWPALASAINNGQSISRGASQIVVAAAGVGTTAPTQNTKVTLAGGTDGASGVTAQTLVGTDTTPRSGMFALRSVGCSVAALCDCTDDTTNATQIAFGLSEGVLMIGVGTPGESLTTAVSARNDGGIDSYAFERLVGDWILFYDEANGLNRYVSPQAFELGKLVNLAPQFTTLNKPMQGIIGTQRSATGATYSDAELQLLGSNGLSLICNPIPAGKVFGNRFGRNTSSNVGIHQVAYTRLTNYIAKTLDAGMGKYVGELQSRQADDSTRARASATLNAFLGSLQGEKMIDDFQVICDLSNNPVNRIAAGYLKAAVKVVYLAVVEYFLIDIEGGQTVQITRTQNQPTGFNFAVITTSLAA</sequence>
<evidence type="ECO:0000313" key="3">
    <source>
        <dbReference type="EMBL" id="GEP00647.1"/>
    </source>
</evidence>
<evidence type="ECO:0000259" key="2">
    <source>
        <dbReference type="Pfam" id="PF17482"/>
    </source>
</evidence>
<accession>A0A512ISG4</accession>
<dbReference type="AlphaFoldDB" id="A0A512ISG4"/>